<proteinExistence type="predicted"/>
<protein>
    <recommendedName>
        <fullName evidence="5">Mid2 domain-containing protein</fullName>
    </recommendedName>
</protein>
<keyword evidence="2" id="KW-0812">Transmembrane</keyword>
<dbReference type="CDD" id="cd12087">
    <property type="entry name" value="TM_EGFR-like"/>
    <property type="match status" value="1"/>
</dbReference>
<feature type="region of interest" description="Disordered" evidence="1">
    <location>
        <begin position="77"/>
        <end position="129"/>
    </location>
</feature>
<gene>
    <name evidence="3" type="ORF">SI65_02278</name>
</gene>
<evidence type="ECO:0000313" key="4">
    <source>
        <dbReference type="Proteomes" id="UP000094569"/>
    </source>
</evidence>
<keyword evidence="2" id="KW-0472">Membrane</keyword>
<evidence type="ECO:0008006" key="5">
    <source>
        <dbReference type="Google" id="ProtNLM"/>
    </source>
</evidence>
<dbReference type="Proteomes" id="UP000094569">
    <property type="component" value="Unassembled WGS sequence"/>
</dbReference>
<feature type="compositionally biased region" description="Polar residues" evidence="1">
    <location>
        <begin position="120"/>
        <end position="129"/>
    </location>
</feature>
<evidence type="ECO:0000256" key="2">
    <source>
        <dbReference type="SAM" id="Phobius"/>
    </source>
</evidence>
<organism evidence="3 4">
    <name type="scientific">Aspergillus cristatus</name>
    <name type="common">Chinese Fuzhuan brick tea-fermentation fungus</name>
    <name type="synonym">Eurotium cristatum</name>
    <dbReference type="NCBI Taxonomy" id="573508"/>
    <lineage>
        <taxon>Eukaryota</taxon>
        <taxon>Fungi</taxon>
        <taxon>Dikarya</taxon>
        <taxon>Ascomycota</taxon>
        <taxon>Pezizomycotina</taxon>
        <taxon>Eurotiomycetes</taxon>
        <taxon>Eurotiomycetidae</taxon>
        <taxon>Eurotiales</taxon>
        <taxon>Aspergillaceae</taxon>
        <taxon>Aspergillus</taxon>
        <taxon>Aspergillus subgen. Aspergillus</taxon>
    </lineage>
</organism>
<sequence length="129" mass="13056">MFKGTNTATATPGTSVTAAVASATSTFENAAQGSESSGSKGWIAGAVVGPVAGCAIIAALAFWLIRRSHAKKRANVPNTGELHYTNTQAQPGIVRELDSGAPKPHEIDTPAPVSELPAPTGQSYTGHSG</sequence>
<dbReference type="EMBL" id="JXNT01000002">
    <property type="protein sequence ID" value="ODM21434.1"/>
    <property type="molecule type" value="Genomic_DNA"/>
</dbReference>
<accession>A0A1E3BKF5</accession>
<name>A0A1E3BKF5_ASPCR</name>
<evidence type="ECO:0000313" key="3">
    <source>
        <dbReference type="EMBL" id="ODM21434.1"/>
    </source>
</evidence>
<dbReference type="VEuPathDB" id="FungiDB:SI65_02278"/>
<keyword evidence="4" id="KW-1185">Reference proteome</keyword>
<dbReference type="AlphaFoldDB" id="A0A1E3BKF5"/>
<feature type="compositionally biased region" description="Basic and acidic residues" evidence="1">
    <location>
        <begin position="95"/>
        <end position="108"/>
    </location>
</feature>
<comment type="caution">
    <text evidence="3">The sequence shown here is derived from an EMBL/GenBank/DDBJ whole genome shotgun (WGS) entry which is preliminary data.</text>
</comment>
<dbReference type="OrthoDB" id="4347164at2759"/>
<evidence type="ECO:0000256" key="1">
    <source>
        <dbReference type="SAM" id="MobiDB-lite"/>
    </source>
</evidence>
<dbReference type="STRING" id="573508.A0A1E3BKF5"/>
<keyword evidence="2" id="KW-1133">Transmembrane helix</keyword>
<reference evidence="3 4" key="1">
    <citation type="journal article" date="2016" name="BMC Genomics">
        <title>Comparative genomic and transcriptomic analyses of the Fuzhuan brick tea-fermentation fungus Aspergillus cristatus.</title>
        <authorList>
            <person name="Ge Y."/>
            <person name="Wang Y."/>
            <person name="Liu Y."/>
            <person name="Tan Y."/>
            <person name="Ren X."/>
            <person name="Zhang X."/>
            <person name="Hyde K.D."/>
            <person name="Liu Y."/>
            <person name="Liu Z."/>
        </authorList>
    </citation>
    <scope>NUCLEOTIDE SEQUENCE [LARGE SCALE GENOMIC DNA]</scope>
    <source>
        <strain evidence="3 4">GZAAS20.1005</strain>
    </source>
</reference>
<feature type="transmembrane region" description="Helical" evidence="2">
    <location>
        <begin position="42"/>
        <end position="65"/>
    </location>
</feature>